<dbReference type="RefSeq" id="WP_152728325.1">
    <property type="nucleotide sequence ID" value="NZ_JAABOZ010000002.1"/>
</dbReference>
<name>A0A7K3WBA5_9ACTN</name>
<evidence type="ECO:0000259" key="2">
    <source>
        <dbReference type="Pfam" id="PF01425"/>
    </source>
</evidence>
<reference evidence="3 4" key="1">
    <citation type="submission" date="2020-02" db="EMBL/GenBank/DDBJ databases">
        <title>The whole genome sequence of CPCC 205119.</title>
        <authorList>
            <person name="Jiang Z."/>
        </authorList>
    </citation>
    <scope>NUCLEOTIDE SEQUENCE [LARGE SCALE GENOMIC DNA]</scope>
    <source>
        <strain evidence="3 4">CPCC 205119</strain>
    </source>
</reference>
<gene>
    <name evidence="3" type="ORF">G1H19_07050</name>
</gene>
<organism evidence="3 4">
    <name type="scientific">Goekera deserti</name>
    <dbReference type="NCBI Taxonomy" id="2497753"/>
    <lineage>
        <taxon>Bacteria</taxon>
        <taxon>Bacillati</taxon>
        <taxon>Actinomycetota</taxon>
        <taxon>Actinomycetes</taxon>
        <taxon>Geodermatophilales</taxon>
        <taxon>Geodermatophilaceae</taxon>
        <taxon>Goekera</taxon>
    </lineage>
</organism>
<comment type="caution">
    <text evidence="3">The sequence shown here is derived from an EMBL/GenBank/DDBJ whole genome shotgun (WGS) entry which is preliminary data.</text>
</comment>
<feature type="region of interest" description="Disordered" evidence="1">
    <location>
        <begin position="1"/>
        <end position="20"/>
    </location>
</feature>
<dbReference type="InterPro" id="IPR036928">
    <property type="entry name" value="AS_sf"/>
</dbReference>
<dbReference type="AlphaFoldDB" id="A0A7K3WBA5"/>
<accession>A0A7K3WBA5</accession>
<dbReference type="Gene3D" id="3.10.450.50">
    <property type="match status" value="1"/>
</dbReference>
<keyword evidence="4" id="KW-1185">Reference proteome</keyword>
<dbReference type="Proteomes" id="UP000470470">
    <property type="component" value="Unassembled WGS sequence"/>
</dbReference>
<dbReference type="InterPro" id="IPR032710">
    <property type="entry name" value="NTF2-like_dom_sf"/>
</dbReference>
<dbReference type="Pfam" id="PF01425">
    <property type="entry name" value="Amidase"/>
    <property type="match status" value="1"/>
</dbReference>
<dbReference type="SUPFAM" id="SSF54427">
    <property type="entry name" value="NTF2-like"/>
    <property type="match status" value="1"/>
</dbReference>
<dbReference type="InterPro" id="IPR024507">
    <property type="entry name" value="AtzH-like"/>
</dbReference>
<evidence type="ECO:0000313" key="3">
    <source>
        <dbReference type="EMBL" id="NEL53758.1"/>
    </source>
</evidence>
<sequence>MPPLPEPVTPEPLTAEPPTDETVVAEVTAAVAGYEAALMADDLDELDRLFLDAPHTLRADASGVLVGHRAISDFRRGRGGAPARTVTRLHVVPVAGGAAVAVAETLRPDGTRGLQTQTWVPTADGWRIAAAHVSSTPPADRGPGAVWRERGSPLVRGSGAGPLAGVQVAVKDLFAVAGHRVGAGNPVYLAGARTETVTAPAVAALLTAGADVAGIVQTDEFAYSLAGRNVHSGAPVNPRAPGRAVGGSSSGPAAAVAAGQAAVGLGTDTAGSIRVPASYTGLFGLRTTHGSVSIEGLLPLAPSFDTVGWLTATGRLLDDVAAVLLPPATTLPAGVLLAEDLLALAEPGVADLLRAEAGRLAGHWGLPLSTGRLVEDGERETWFEAFRTMQAAQAWAAHGTWLTAHPGTVGEDVAARFAAAARVTPAEAAAAADVVAGARRVLRDRVPAGLVVALPAASGPAPWLGAGGASVEAARGATLRLTSLASTAGLPAVALPAGVVDGAPVGLCLLTAAEQDRALTALAATADAVPT</sequence>
<feature type="domain" description="Amidase" evidence="2">
    <location>
        <begin position="160"/>
        <end position="313"/>
    </location>
</feature>
<feature type="compositionally biased region" description="Low complexity" evidence="1">
    <location>
        <begin position="11"/>
        <end position="20"/>
    </location>
</feature>
<dbReference type="Pfam" id="PF11533">
    <property type="entry name" value="AtzH-like"/>
    <property type="match status" value="1"/>
</dbReference>
<evidence type="ECO:0000313" key="4">
    <source>
        <dbReference type="Proteomes" id="UP000470470"/>
    </source>
</evidence>
<feature type="compositionally biased region" description="Pro residues" evidence="1">
    <location>
        <begin position="1"/>
        <end position="10"/>
    </location>
</feature>
<dbReference type="EMBL" id="JAAGWK010000009">
    <property type="protein sequence ID" value="NEL53758.1"/>
    <property type="molecule type" value="Genomic_DNA"/>
</dbReference>
<protein>
    <submittedName>
        <fullName evidence="3">DUF3225 domain-containing protein</fullName>
    </submittedName>
</protein>
<dbReference type="PANTHER" id="PTHR46310">
    <property type="entry name" value="AMIDASE 1"/>
    <property type="match status" value="1"/>
</dbReference>
<dbReference type="InterPro" id="IPR023631">
    <property type="entry name" value="Amidase_dom"/>
</dbReference>
<proteinExistence type="predicted"/>
<dbReference type="PANTHER" id="PTHR46310:SF7">
    <property type="entry name" value="AMIDASE 1"/>
    <property type="match status" value="1"/>
</dbReference>
<dbReference type="PROSITE" id="PS00571">
    <property type="entry name" value="AMIDASES"/>
    <property type="match status" value="1"/>
</dbReference>
<evidence type="ECO:0000256" key="1">
    <source>
        <dbReference type="SAM" id="MobiDB-lite"/>
    </source>
</evidence>
<dbReference type="SUPFAM" id="SSF75304">
    <property type="entry name" value="Amidase signature (AS) enzymes"/>
    <property type="match status" value="1"/>
</dbReference>
<dbReference type="InterPro" id="IPR020556">
    <property type="entry name" value="Amidase_CS"/>
</dbReference>
<dbReference type="Gene3D" id="3.90.1300.10">
    <property type="entry name" value="Amidase signature (AS) domain"/>
    <property type="match status" value="1"/>
</dbReference>